<evidence type="ECO:0000313" key="2">
    <source>
        <dbReference type="EMBL" id="ESK50304.1"/>
    </source>
</evidence>
<dbReference type="HOGENOM" id="CLU_062193_0_0_6"/>
<protein>
    <recommendedName>
        <fullName evidence="1">DUF4062 domain-containing protein</fullName>
    </recommendedName>
</protein>
<dbReference type="STRING" id="396323.VH98_11930"/>
<comment type="caution">
    <text evidence="2">The sequence shown here is derived from an EMBL/GenBank/DDBJ whole genome shotgun (WGS) entry which is preliminary data.</text>
</comment>
<reference evidence="2 3" key="1">
    <citation type="submission" date="2013-10" db="EMBL/GenBank/DDBJ databases">
        <title>The Genome Sequence of Acinetobacter brisouii CIP 110357.</title>
        <authorList>
            <consortium name="The Broad Institute Genomics Platform"/>
            <consortium name="The Broad Institute Genome Sequencing Center for Infectious Disease"/>
            <person name="Cerqueira G."/>
            <person name="Feldgarden M."/>
            <person name="Courvalin P."/>
            <person name="Grillot-Courvalin C."/>
            <person name="Clermont D."/>
            <person name="Rocha E."/>
            <person name="Yoon E.-J."/>
            <person name="Nemec A."/>
            <person name="Young S.K."/>
            <person name="Zeng Q."/>
            <person name="Gargeya S."/>
            <person name="Fitzgerald M."/>
            <person name="Abouelleil A."/>
            <person name="Alvarado L."/>
            <person name="Berlin A.M."/>
            <person name="Chapman S.B."/>
            <person name="Gainer-Dewar J."/>
            <person name="Goldberg J."/>
            <person name="Gnerre S."/>
            <person name="Griggs A."/>
            <person name="Gujja S."/>
            <person name="Hansen M."/>
            <person name="Howarth C."/>
            <person name="Imamovic A."/>
            <person name="Ireland A."/>
            <person name="Larimer J."/>
            <person name="McCowan C."/>
            <person name="Murphy C."/>
            <person name="Pearson M."/>
            <person name="Poon T.W."/>
            <person name="Priest M."/>
            <person name="Roberts A."/>
            <person name="Saif S."/>
            <person name="Shea T."/>
            <person name="Sykes S."/>
            <person name="Wortman J."/>
            <person name="Nusbaum C."/>
            <person name="Birren B."/>
        </authorList>
    </citation>
    <scope>NUCLEOTIDE SEQUENCE [LARGE SCALE GENOMIC DNA]</scope>
    <source>
        <strain evidence="2 3">CIP 110357</strain>
    </source>
</reference>
<dbReference type="PATRIC" id="fig|1341683.3.peg.2253"/>
<dbReference type="Proteomes" id="UP000018418">
    <property type="component" value="Unassembled WGS sequence"/>
</dbReference>
<evidence type="ECO:0000259" key="1">
    <source>
        <dbReference type="Pfam" id="PF13271"/>
    </source>
</evidence>
<proteinExistence type="predicted"/>
<gene>
    <name evidence="2" type="ORF">P255_02280</name>
</gene>
<sequence>MVDKRYQVFISTSGQEMLPERSVLCQTLVGMGFFAWGLEQRTPLSTALARRQIDDCDYVIMLLGSHYGEQSMSGVSYMQLEYIYAVSKDKPIIVFVHSDPESRRDLLPKEPDIVQEKFHAFRKILLQEVEHIFYFRNTRELELTVRMNMSNMLIRYPAWGWVRPQNTQTLNNEIAALKEKIKGLETQLAQKAPDPLLSYPKITSQDTFECEYQLHAYQDGNFKELKLSRRMTWLDILQVLYSVFKNPTPEEYFAIRINDYLNETGLKDAQLQMLRAHAVARSQINFRVLQNIKQQLRQSDWIVPVGRDDRQRTLWKFTEKGLSLLDKMTANKASL</sequence>
<dbReference type="Pfam" id="PF13271">
    <property type="entry name" value="DUF4062"/>
    <property type="match status" value="1"/>
</dbReference>
<dbReference type="RefSeq" id="WP_004902331.1">
    <property type="nucleotide sequence ID" value="NZ_BBTI01000006.1"/>
</dbReference>
<feature type="domain" description="DUF4062" evidence="1">
    <location>
        <begin position="7"/>
        <end position="85"/>
    </location>
</feature>
<keyword evidence="3" id="KW-1185">Reference proteome</keyword>
<dbReference type="AlphaFoldDB" id="V2VRI0"/>
<accession>V2VRI0</accession>
<dbReference type="OrthoDB" id="72299at2"/>
<name>V2VRI0_9GAMM</name>
<dbReference type="InterPro" id="IPR025139">
    <property type="entry name" value="DUF4062"/>
</dbReference>
<organism evidence="2 3">
    <name type="scientific">Acinetobacter brisouii CIP 110357</name>
    <dbReference type="NCBI Taxonomy" id="1341683"/>
    <lineage>
        <taxon>Bacteria</taxon>
        <taxon>Pseudomonadati</taxon>
        <taxon>Pseudomonadota</taxon>
        <taxon>Gammaproteobacteria</taxon>
        <taxon>Moraxellales</taxon>
        <taxon>Moraxellaceae</taxon>
        <taxon>Acinetobacter</taxon>
    </lineage>
</organism>
<dbReference type="EMBL" id="AYEU01000007">
    <property type="protein sequence ID" value="ESK50304.1"/>
    <property type="molecule type" value="Genomic_DNA"/>
</dbReference>
<evidence type="ECO:0000313" key="3">
    <source>
        <dbReference type="Proteomes" id="UP000018418"/>
    </source>
</evidence>